<dbReference type="GeneID" id="81625846"/>
<evidence type="ECO:0000256" key="1">
    <source>
        <dbReference type="SAM" id="MobiDB-lite"/>
    </source>
</evidence>
<organism evidence="2 3">
    <name type="scientific">Penicillium diatomitis</name>
    <dbReference type="NCBI Taxonomy" id="2819901"/>
    <lineage>
        <taxon>Eukaryota</taxon>
        <taxon>Fungi</taxon>
        <taxon>Dikarya</taxon>
        <taxon>Ascomycota</taxon>
        <taxon>Pezizomycotina</taxon>
        <taxon>Eurotiomycetes</taxon>
        <taxon>Eurotiomycetidae</taxon>
        <taxon>Eurotiales</taxon>
        <taxon>Aspergillaceae</taxon>
        <taxon>Penicillium</taxon>
    </lineage>
</organism>
<proteinExistence type="predicted"/>
<dbReference type="AlphaFoldDB" id="A0A9W9X5H2"/>
<comment type="caution">
    <text evidence="2">The sequence shown here is derived from an EMBL/GenBank/DDBJ whole genome shotgun (WGS) entry which is preliminary data.</text>
</comment>
<keyword evidence="3" id="KW-1185">Reference proteome</keyword>
<evidence type="ECO:0000313" key="2">
    <source>
        <dbReference type="EMBL" id="KAJ5484199.1"/>
    </source>
</evidence>
<dbReference type="Proteomes" id="UP001148312">
    <property type="component" value="Unassembled WGS sequence"/>
</dbReference>
<dbReference type="EMBL" id="JAPWDQ010000006">
    <property type="protein sequence ID" value="KAJ5484199.1"/>
    <property type="molecule type" value="Genomic_DNA"/>
</dbReference>
<feature type="compositionally biased region" description="Polar residues" evidence="1">
    <location>
        <begin position="1"/>
        <end position="24"/>
    </location>
</feature>
<evidence type="ECO:0000313" key="3">
    <source>
        <dbReference type="Proteomes" id="UP001148312"/>
    </source>
</evidence>
<accession>A0A9W9X5H2</accession>
<reference evidence="2" key="1">
    <citation type="submission" date="2022-12" db="EMBL/GenBank/DDBJ databases">
        <authorList>
            <person name="Petersen C."/>
        </authorList>
    </citation>
    <scope>NUCLEOTIDE SEQUENCE</scope>
    <source>
        <strain evidence="2">IBT 30728</strain>
    </source>
</reference>
<dbReference type="RefSeq" id="XP_056789469.1">
    <property type="nucleotide sequence ID" value="XM_056935597.1"/>
</dbReference>
<feature type="region of interest" description="Disordered" evidence="1">
    <location>
        <begin position="1"/>
        <end position="32"/>
    </location>
</feature>
<sequence>MPLDNRNLSSPSQQYTSTNLSQESDALDSTMEFPYRSPEFAKDLSNPDPPTHGEIVSDNPEYLPSTKFLQPHFLPDPSQRYIDSTFRLLRHDIFGSAKDVLRDQVQQNNLTRFSFFSSKNSGAHLYLGAQMLQIFINERKELEATPSFVTPPQVGKKNKVEDEAFSHSILHELRSVIKGAYQDQGINPFGEIGERIHCDAQIVDQIGTNGFTVEMSTLDEIVGTASIKDWKANVNADEASLVDAHSSKGNLSVPESIPCDGGHEIFMVAVKPGTQLEFQKDSKERVSKR</sequence>
<reference evidence="2" key="2">
    <citation type="journal article" date="2023" name="IMA Fungus">
        <title>Comparative genomic study of the Penicillium genus elucidates a diverse pangenome and 15 lateral gene transfer events.</title>
        <authorList>
            <person name="Petersen C."/>
            <person name="Sorensen T."/>
            <person name="Nielsen M.R."/>
            <person name="Sondergaard T.E."/>
            <person name="Sorensen J.L."/>
            <person name="Fitzpatrick D.A."/>
            <person name="Frisvad J.C."/>
            <person name="Nielsen K.L."/>
        </authorList>
    </citation>
    <scope>NUCLEOTIDE SEQUENCE</scope>
    <source>
        <strain evidence="2">IBT 30728</strain>
    </source>
</reference>
<name>A0A9W9X5H2_9EURO</name>
<gene>
    <name evidence="2" type="ORF">N7539_005995</name>
</gene>
<protein>
    <submittedName>
        <fullName evidence="2">Uncharacterized protein</fullName>
    </submittedName>
</protein>